<feature type="domain" description="Ig-like" evidence="5">
    <location>
        <begin position="14"/>
        <end position="108"/>
    </location>
</feature>
<proteinExistence type="predicted"/>
<dbReference type="GO" id="GO:0043005">
    <property type="term" value="C:neuron projection"/>
    <property type="evidence" value="ECO:0007669"/>
    <property type="project" value="TreeGrafter"/>
</dbReference>
<dbReference type="InterPro" id="IPR007110">
    <property type="entry name" value="Ig-like_dom"/>
</dbReference>
<dbReference type="Gene3D" id="2.60.40.10">
    <property type="entry name" value="Immunoglobulins"/>
    <property type="match status" value="3"/>
</dbReference>
<dbReference type="SUPFAM" id="SSF48726">
    <property type="entry name" value="Immunoglobulin"/>
    <property type="match status" value="3"/>
</dbReference>
<evidence type="ECO:0000313" key="7">
    <source>
        <dbReference type="Proteomes" id="UP000245119"/>
    </source>
</evidence>
<dbReference type="InterPro" id="IPR003599">
    <property type="entry name" value="Ig_sub"/>
</dbReference>
<dbReference type="SMART" id="SM00409">
    <property type="entry name" value="IG"/>
    <property type="match status" value="3"/>
</dbReference>
<dbReference type="AlphaFoldDB" id="A0A2T7NFB3"/>
<keyword evidence="1" id="KW-0732">Signal</keyword>
<dbReference type="EMBL" id="PZQS01000013">
    <property type="protein sequence ID" value="PVD19835.1"/>
    <property type="molecule type" value="Genomic_DNA"/>
</dbReference>
<keyword evidence="4" id="KW-0393">Immunoglobulin domain</keyword>
<dbReference type="InterPro" id="IPR036179">
    <property type="entry name" value="Ig-like_dom_sf"/>
</dbReference>
<sequence length="445" mass="50202">MYMGSTKVSTTVEPTFDMPSVNVTVTEMETAILPCSVKFLGNHQIVWTDHSSTLLTFEDRRIIDDERLSVERPFTKDWNLHIRRVQYKDQGVYSCQINTVPVKIKTVNLRVEVPAKIIDYLSSEDITVRENEKVTLVCNVTGVPPAEVTWYRHLTDRKGKQKQKVGVNGEVLIIHNITRYCGDSYECVAYNGSTSLSTASSKCRWIAPEIYLPNKRIGQDLGKETILECTVTAFPHAVSIWMRFAIVNKGVHKVILVDETFAKYRTEAYEEDHNIITLSLRIFSIEKQDYGEYTCVASNKLGKDSESMILYGGSSHERGKARLIFCQHQDHHPAQHYDHPQRTSKQLVVQQPEYVGISPSGGGVVVPPSSRDQLTGHVETYRPITYPTPVETPTSGKLFLFNLNFSHVASVHAGSPTKAQDNQQDLHQLSPSLDLSPPYWCWSAG</sequence>
<dbReference type="InterPro" id="IPR051170">
    <property type="entry name" value="Neural/epithelial_adhesion"/>
</dbReference>
<feature type="domain" description="Ig-like" evidence="5">
    <location>
        <begin position="208"/>
        <end position="311"/>
    </location>
</feature>
<keyword evidence="7" id="KW-1185">Reference proteome</keyword>
<dbReference type="STRING" id="400727.A0A2T7NFB3"/>
<evidence type="ECO:0000256" key="4">
    <source>
        <dbReference type="ARBA" id="ARBA00023319"/>
    </source>
</evidence>
<evidence type="ECO:0000256" key="3">
    <source>
        <dbReference type="ARBA" id="ARBA00023157"/>
    </source>
</evidence>
<evidence type="ECO:0000259" key="5">
    <source>
        <dbReference type="PROSITE" id="PS50835"/>
    </source>
</evidence>
<dbReference type="InterPro" id="IPR013783">
    <property type="entry name" value="Ig-like_fold"/>
</dbReference>
<dbReference type="OrthoDB" id="10012075at2759"/>
<dbReference type="InterPro" id="IPR003598">
    <property type="entry name" value="Ig_sub2"/>
</dbReference>
<evidence type="ECO:0000256" key="1">
    <source>
        <dbReference type="ARBA" id="ARBA00022729"/>
    </source>
</evidence>
<protein>
    <recommendedName>
        <fullName evidence="5">Ig-like domain-containing protein</fullName>
    </recommendedName>
</protein>
<organism evidence="6 7">
    <name type="scientific">Pomacea canaliculata</name>
    <name type="common">Golden apple snail</name>
    <dbReference type="NCBI Taxonomy" id="400727"/>
    <lineage>
        <taxon>Eukaryota</taxon>
        <taxon>Metazoa</taxon>
        <taxon>Spiralia</taxon>
        <taxon>Lophotrochozoa</taxon>
        <taxon>Mollusca</taxon>
        <taxon>Gastropoda</taxon>
        <taxon>Caenogastropoda</taxon>
        <taxon>Architaenioglossa</taxon>
        <taxon>Ampullarioidea</taxon>
        <taxon>Ampullariidae</taxon>
        <taxon>Pomacea</taxon>
    </lineage>
</organism>
<dbReference type="PANTHER" id="PTHR12231:SF253">
    <property type="entry name" value="DPR-INTERACTING PROTEIN ETA, ISOFORM B-RELATED"/>
    <property type="match status" value="1"/>
</dbReference>
<gene>
    <name evidence="6" type="ORF">C0Q70_20328</name>
</gene>
<evidence type="ECO:0000313" key="6">
    <source>
        <dbReference type="EMBL" id="PVD19835.1"/>
    </source>
</evidence>
<keyword evidence="2" id="KW-0677">Repeat</keyword>
<dbReference type="InterPro" id="IPR013098">
    <property type="entry name" value="Ig_I-set"/>
</dbReference>
<dbReference type="SMART" id="SM00408">
    <property type="entry name" value="IGc2"/>
    <property type="match status" value="3"/>
</dbReference>
<name>A0A2T7NFB3_POMCA</name>
<dbReference type="PROSITE" id="PS50835">
    <property type="entry name" value="IG_LIKE"/>
    <property type="match status" value="3"/>
</dbReference>
<evidence type="ECO:0000256" key="2">
    <source>
        <dbReference type="ARBA" id="ARBA00022737"/>
    </source>
</evidence>
<feature type="domain" description="Ig-like" evidence="5">
    <location>
        <begin position="114"/>
        <end position="200"/>
    </location>
</feature>
<dbReference type="Pfam" id="PF13927">
    <property type="entry name" value="Ig_3"/>
    <property type="match status" value="2"/>
</dbReference>
<comment type="caution">
    <text evidence="6">The sequence shown here is derived from an EMBL/GenBank/DDBJ whole genome shotgun (WGS) entry which is preliminary data.</text>
</comment>
<keyword evidence="3" id="KW-1015">Disulfide bond</keyword>
<dbReference type="Pfam" id="PF07679">
    <property type="entry name" value="I-set"/>
    <property type="match status" value="1"/>
</dbReference>
<accession>A0A2T7NFB3</accession>
<reference evidence="6 7" key="1">
    <citation type="submission" date="2018-04" db="EMBL/GenBank/DDBJ databases">
        <title>The genome of golden apple snail Pomacea canaliculata provides insight into stress tolerance and invasive adaptation.</title>
        <authorList>
            <person name="Liu C."/>
            <person name="Liu B."/>
            <person name="Ren Y."/>
            <person name="Zhang Y."/>
            <person name="Wang H."/>
            <person name="Li S."/>
            <person name="Jiang F."/>
            <person name="Yin L."/>
            <person name="Zhang G."/>
            <person name="Qian W."/>
            <person name="Fan W."/>
        </authorList>
    </citation>
    <scope>NUCLEOTIDE SEQUENCE [LARGE SCALE GENOMIC DNA]</scope>
    <source>
        <strain evidence="6">SZHN2017</strain>
        <tissue evidence="6">Muscle</tissue>
    </source>
</reference>
<dbReference type="Proteomes" id="UP000245119">
    <property type="component" value="Linkage Group LG13"/>
</dbReference>
<dbReference type="PANTHER" id="PTHR12231">
    <property type="entry name" value="CTX-RELATED TYPE I TRANSMEMBRANE PROTEIN"/>
    <property type="match status" value="1"/>
</dbReference>